<name>A0A0E4B9D4_TRAMY</name>
<evidence type="ECO:0000256" key="14">
    <source>
        <dbReference type="RuleBase" id="RU003661"/>
    </source>
</evidence>
<evidence type="ECO:0000256" key="10">
    <source>
        <dbReference type="ARBA" id="ARBA00023136"/>
    </source>
</evidence>
<reference evidence="17" key="1">
    <citation type="submission" date="2001-09" db="EMBL/GenBank/DDBJ databases">
        <title>Molecular Phylogeny and Evolution of Aulopiformes.</title>
        <authorList>
            <person name="Kawaguchi A."/>
            <person name="Miya M."/>
            <person name="Nishida M."/>
        </authorList>
    </citation>
    <scope>NUCLEOTIDE SEQUENCE</scope>
</reference>
<evidence type="ECO:0000256" key="6">
    <source>
        <dbReference type="ARBA" id="ARBA00022781"/>
    </source>
</evidence>
<accession>A0A0E4B9D4</accession>
<evidence type="ECO:0000256" key="9">
    <source>
        <dbReference type="ARBA" id="ARBA00023128"/>
    </source>
</evidence>
<comment type="similarity">
    <text evidence="2 14">Belongs to the ATPase protein 8 family.</text>
</comment>
<dbReference type="PANTHER" id="PTHR39937">
    <property type="entry name" value="ATP SYNTHASE PROTEIN 8"/>
    <property type="match status" value="1"/>
</dbReference>
<evidence type="ECO:0000256" key="8">
    <source>
        <dbReference type="ARBA" id="ARBA00023065"/>
    </source>
</evidence>
<keyword evidence="3 14" id="KW-0813">Transport</keyword>
<evidence type="ECO:0000256" key="15">
    <source>
        <dbReference type="SAM" id="SignalP"/>
    </source>
</evidence>
<evidence type="ECO:0000256" key="12">
    <source>
        <dbReference type="ARBA" id="ARBA00053067"/>
    </source>
</evidence>
<comment type="subcellular location">
    <subcellularLocation>
        <location evidence="1 14">Mitochondrion membrane</location>
        <topology evidence="1 14">Single-pass membrane protein</topology>
    </subcellularLocation>
</comment>
<dbReference type="GO" id="GO:0015078">
    <property type="term" value="F:proton transmembrane transporter activity"/>
    <property type="evidence" value="ECO:0007669"/>
    <property type="project" value="InterPro"/>
</dbReference>
<comment type="subunit">
    <text evidence="13">Component of the ATP synthase complex composed at least of ATP5F1A/subunit alpha, ATP5F1B/subunit beta, ATP5MC1/subunit c (homooctomer), MT-ATP6/subunit a, MT-ATP8/subunit 8, ATP5ME/subunit e, ATP5MF/subunit f, ATP5MG/subunit g, ATP5MK/subunit k, ATP5MJ/subunit j, ATP5F1C/subunit gamma, ATP5F1D/subunit delta, ATP5F1E/subunit epsilon, ATP5PF/subunit F6, ATP5PB/subunit b, ATP5PD/subunit d, ATP5PO/subunit OSCP. ATP synthase complex consists of a soluble F(1) head domain (subunits alpha(3) and beta(3)) - the catalytic core - and a membrane F(0) domain - the membrane proton channel (subunits c, a, 8, e, f, g, k and j). These two domains are linked by a central stalk (subunits gamma, delta, and epsilon) rotating inside the F1 region and a stationary peripheral stalk (subunits F6, b, d, and OSCP).</text>
</comment>
<keyword evidence="10" id="KW-0472">Membrane</keyword>
<keyword evidence="4 14" id="KW-0138">CF(0)</keyword>
<evidence type="ECO:0000256" key="11">
    <source>
        <dbReference type="ARBA" id="ARBA00023310"/>
    </source>
</evidence>
<comment type="function">
    <text evidence="12">Subunit 8, of the mitochondrial membrane ATP synthase complex (F(1)F(0) ATP synthase or Complex V) that produces ATP from ADP in the presence of a proton gradient across the membrane which is generated by electron transport complexes of the respiratory chain. ATP synthase complex consist of a soluble F(1) head domain - the catalytic core - and a membrane F(1) domain - the membrane proton channel. These two domains are linked by a central stalk rotating inside the F(1) region and a stationary peripheral stalk. During catalysis, ATP synthesis in the catalytic domain of F(1) is coupled via a rotary mechanism of the central stalk subunits to proton translocation. In vivo, can only synthesize ATP although its ATP hydrolase activity can be activated artificially in vitro. Part of the complex F(0) domain.</text>
</comment>
<dbReference type="InterPro" id="IPR050635">
    <property type="entry name" value="ATPase_protein_8"/>
</dbReference>
<geneLocation type="mitochondrion" evidence="17"/>
<evidence type="ECO:0000256" key="13">
    <source>
        <dbReference type="ARBA" id="ARBA00064647"/>
    </source>
</evidence>
<sequence length="55" mass="6486">MPQLNPSPWFSIFLFSWLVFLSLLPAKVIKHTFPHDPLPQPTGLMDPQPWTWPWT</sequence>
<reference evidence="16" key="2">
    <citation type="submission" date="2015-07" db="EMBL/GenBank/DDBJ databases">
        <title>Complete mitochondrial genome of Trachinocephalus myops (Synodontidae, Aulopiformes) from the South Sea, Korea.</title>
        <authorList>
            <person name="Oh J."/>
        </authorList>
    </citation>
    <scope>NUCLEOTIDE SEQUENCE</scope>
</reference>
<protein>
    <recommendedName>
        <fullName evidence="14">ATP synthase complex subunit 8</fullName>
    </recommendedName>
</protein>
<dbReference type="InterPro" id="IPR001421">
    <property type="entry name" value="ATP8_metazoa"/>
</dbReference>
<organism evidence="17">
    <name type="scientific">Trachinocephalus myops</name>
    <name type="common">Snakefish</name>
    <name type="synonym">Synodus myops</name>
    <dbReference type="NCBI Taxonomy" id="172131"/>
    <lineage>
        <taxon>Eukaryota</taxon>
        <taxon>Metazoa</taxon>
        <taxon>Chordata</taxon>
        <taxon>Craniata</taxon>
        <taxon>Vertebrata</taxon>
        <taxon>Euteleostomi</taxon>
        <taxon>Actinopterygii</taxon>
        <taxon>Neopterygii</taxon>
        <taxon>Teleostei</taxon>
        <taxon>Neoteleostei</taxon>
        <taxon>Aulopa</taxon>
        <taxon>Aulopiformes</taxon>
        <taxon>Aulopoidei</taxon>
        <taxon>Synodontidae</taxon>
        <taxon>Synodontinae</taxon>
        <taxon>Trachinocephalus</taxon>
    </lineage>
</organism>
<evidence type="ECO:0000256" key="2">
    <source>
        <dbReference type="ARBA" id="ARBA00008892"/>
    </source>
</evidence>
<feature type="signal peptide" evidence="15">
    <location>
        <begin position="1"/>
        <end position="26"/>
    </location>
</feature>
<dbReference type="GO" id="GO:0015986">
    <property type="term" value="P:proton motive force-driven ATP synthesis"/>
    <property type="evidence" value="ECO:0007669"/>
    <property type="project" value="InterPro"/>
</dbReference>
<keyword evidence="11" id="KW-0066">ATP synthesis</keyword>
<keyword evidence="7" id="KW-1133">Transmembrane helix</keyword>
<evidence type="ECO:0000313" key="17">
    <source>
        <dbReference type="EMBL" id="BAR45814.1"/>
    </source>
</evidence>
<evidence type="ECO:0000256" key="1">
    <source>
        <dbReference type="ARBA" id="ARBA00004304"/>
    </source>
</evidence>
<evidence type="ECO:0000256" key="4">
    <source>
        <dbReference type="ARBA" id="ARBA00022547"/>
    </source>
</evidence>
<dbReference type="EMBL" id="AP004203">
    <property type="protein sequence ID" value="BAR45814.1"/>
    <property type="molecule type" value="Genomic_DNA"/>
</dbReference>
<dbReference type="PANTHER" id="PTHR39937:SF1">
    <property type="entry name" value="ATP SYNTHASE PROTEIN 8"/>
    <property type="match status" value="1"/>
</dbReference>
<keyword evidence="5 14" id="KW-0812">Transmembrane</keyword>
<feature type="chain" id="PRO_5002418220" description="ATP synthase complex subunit 8" evidence="15">
    <location>
        <begin position="27"/>
        <end position="55"/>
    </location>
</feature>
<evidence type="ECO:0000256" key="3">
    <source>
        <dbReference type="ARBA" id="ARBA00022448"/>
    </source>
</evidence>
<dbReference type="Pfam" id="PF00895">
    <property type="entry name" value="ATP-synt_8"/>
    <property type="match status" value="1"/>
</dbReference>
<keyword evidence="6 14" id="KW-0375">Hydrogen ion transport</keyword>
<keyword evidence="8 14" id="KW-0406">Ion transport</keyword>
<keyword evidence="15" id="KW-0732">Signal</keyword>
<keyword evidence="9 14" id="KW-0496">Mitochondrion</keyword>
<dbReference type="GO" id="GO:0031966">
    <property type="term" value="C:mitochondrial membrane"/>
    <property type="evidence" value="ECO:0007669"/>
    <property type="project" value="UniProtKB-SubCell"/>
</dbReference>
<evidence type="ECO:0000313" key="16">
    <source>
        <dbReference type="EMBL" id="AMP84252.1"/>
    </source>
</evidence>
<proteinExistence type="inferred from homology"/>
<gene>
    <name evidence="17" type="primary">ATPase8</name>
    <name evidence="16" type="synonym">ATP8</name>
</gene>
<dbReference type="AlphaFoldDB" id="A0A0E4B9D4"/>
<evidence type="ECO:0000256" key="5">
    <source>
        <dbReference type="ARBA" id="ARBA00022692"/>
    </source>
</evidence>
<dbReference type="GO" id="GO:0045259">
    <property type="term" value="C:proton-transporting ATP synthase complex"/>
    <property type="evidence" value="ECO:0007669"/>
    <property type="project" value="UniProtKB-KW"/>
</dbReference>
<evidence type="ECO:0000256" key="7">
    <source>
        <dbReference type="ARBA" id="ARBA00022989"/>
    </source>
</evidence>
<dbReference type="EMBL" id="KT284892">
    <property type="protein sequence ID" value="AMP84252.1"/>
    <property type="molecule type" value="Genomic_DNA"/>
</dbReference>